<evidence type="ECO:0000313" key="2">
    <source>
        <dbReference type="EMBL" id="CAB9494998.1"/>
    </source>
</evidence>
<proteinExistence type="predicted"/>
<dbReference type="EMBL" id="LR812090">
    <property type="protein sequence ID" value="CAB9494998.1"/>
    <property type="molecule type" value="Genomic_DNA"/>
</dbReference>
<name>A0A6T9Y5G5_ALTMA</name>
<reference evidence="2 3" key="1">
    <citation type="submission" date="2020-06" db="EMBL/GenBank/DDBJ databases">
        <authorList>
            <person name="Duchaud E."/>
        </authorList>
    </citation>
    <scope>NUCLEOTIDE SEQUENCE [LARGE SCALE GENOMIC DNA]</scope>
    <source>
        <strain evidence="2">Alteromonas fortis</strain>
    </source>
</reference>
<dbReference type="InterPro" id="IPR023614">
    <property type="entry name" value="Porin_dom_sf"/>
</dbReference>
<dbReference type="Proteomes" id="UP000509458">
    <property type="component" value="Chromosome"/>
</dbReference>
<evidence type="ECO:0000256" key="1">
    <source>
        <dbReference type="SAM" id="SignalP"/>
    </source>
</evidence>
<feature type="chain" id="PRO_5029667632" description="Porin" evidence="1">
    <location>
        <begin position="31"/>
        <end position="274"/>
    </location>
</feature>
<dbReference type="RefSeq" id="WP_179984278.1">
    <property type="nucleotide sequence ID" value="NZ_LR812090.1"/>
</dbReference>
<accession>A0A6T9Y5G5</accession>
<organism evidence="2 3">
    <name type="scientific">Alteromonas macleodii</name>
    <name type="common">Pseudoalteromonas macleodii</name>
    <dbReference type="NCBI Taxonomy" id="28108"/>
    <lineage>
        <taxon>Bacteria</taxon>
        <taxon>Pseudomonadati</taxon>
        <taxon>Pseudomonadota</taxon>
        <taxon>Gammaproteobacteria</taxon>
        <taxon>Alteromonadales</taxon>
        <taxon>Alteromonadaceae</taxon>
        <taxon>Alteromonas/Salinimonas group</taxon>
        <taxon>Alteromonas</taxon>
    </lineage>
</organism>
<evidence type="ECO:0000313" key="3">
    <source>
        <dbReference type="Proteomes" id="UP000509458"/>
    </source>
</evidence>
<dbReference type="SUPFAM" id="SSF56935">
    <property type="entry name" value="Porins"/>
    <property type="match status" value="1"/>
</dbReference>
<protein>
    <recommendedName>
        <fullName evidence="4">Porin</fullName>
    </recommendedName>
</protein>
<dbReference type="Gene3D" id="2.40.160.10">
    <property type="entry name" value="Porin"/>
    <property type="match status" value="1"/>
</dbReference>
<dbReference type="AlphaFoldDB" id="A0A6T9Y5G5"/>
<gene>
    <name evidence="2" type="ORF">ALFOR1_40382</name>
</gene>
<keyword evidence="1" id="KW-0732">Signal</keyword>
<feature type="signal peptide" evidence="1">
    <location>
        <begin position="1"/>
        <end position="30"/>
    </location>
</feature>
<evidence type="ECO:0008006" key="4">
    <source>
        <dbReference type="Google" id="ProtNLM"/>
    </source>
</evidence>
<sequence>MNIKSNKLSTTLTSLSLITASVFSVSAAHAATQNEVQVTAVDLEGVDDNLYGARYVRYLDEVSSNSGAYLINPYLQRVSSLSGGYANLDGIDVFNLGTTFYFDDTWMLAIEGAHSKFDDDFGDEDYTNIDLKVGFNLSRQWQIGAGVIYQRASYDINDGTDSYSESENETSPLVFTRYTTVGNGGTGWDFAAQYIADDVDVLSGSARYFFSPGLSIQGSYSYTNAPDGFDNLKTVGVALDYWVNEHFSVAASYETDIDSDIESDVASLTASYRF</sequence>